<protein>
    <recommendedName>
        <fullName evidence="3">Sulfotransferase family protein</fullName>
    </recommendedName>
</protein>
<dbReference type="RefSeq" id="WP_271163595.1">
    <property type="nucleotide sequence ID" value="NZ_BSFD01000001.1"/>
</dbReference>
<evidence type="ECO:0000313" key="2">
    <source>
        <dbReference type="Proteomes" id="UP001143509"/>
    </source>
</evidence>
<keyword evidence="2" id="KW-1185">Reference proteome</keyword>
<evidence type="ECO:0008006" key="3">
    <source>
        <dbReference type="Google" id="ProtNLM"/>
    </source>
</evidence>
<dbReference type="Pfam" id="PF13469">
    <property type="entry name" value="Sulfotransfer_3"/>
    <property type="match status" value="1"/>
</dbReference>
<dbReference type="Gene3D" id="3.40.50.300">
    <property type="entry name" value="P-loop containing nucleotide triphosphate hydrolases"/>
    <property type="match status" value="1"/>
</dbReference>
<dbReference type="Proteomes" id="UP001143509">
    <property type="component" value="Unassembled WGS sequence"/>
</dbReference>
<dbReference type="InterPro" id="IPR027417">
    <property type="entry name" value="P-loop_NTPase"/>
</dbReference>
<comment type="caution">
    <text evidence="1">The sequence shown here is derived from an EMBL/GenBank/DDBJ whole genome shotgun (WGS) entry which is preliminary data.</text>
</comment>
<reference evidence="1" key="1">
    <citation type="journal article" date="2014" name="Int. J. Syst. Evol. Microbiol.">
        <title>Complete genome of a new Firmicutes species belonging to the dominant human colonic microbiota ('Ruminococcus bicirculans') reveals two chromosomes and a selective capacity to utilize plant glucans.</title>
        <authorList>
            <consortium name="NISC Comparative Sequencing Program"/>
            <person name="Wegmann U."/>
            <person name="Louis P."/>
            <person name="Goesmann A."/>
            <person name="Henrissat B."/>
            <person name="Duncan S.H."/>
            <person name="Flint H.J."/>
        </authorList>
    </citation>
    <scope>NUCLEOTIDE SEQUENCE</scope>
    <source>
        <strain evidence="1">VKM B-1499</strain>
    </source>
</reference>
<name>A0ABQ5T4W4_9CAUL</name>
<dbReference type="SUPFAM" id="SSF52540">
    <property type="entry name" value="P-loop containing nucleoside triphosphate hydrolases"/>
    <property type="match status" value="1"/>
</dbReference>
<gene>
    <name evidence="1" type="ORF">GCM10017620_01780</name>
</gene>
<reference evidence="1" key="2">
    <citation type="submission" date="2023-01" db="EMBL/GenBank/DDBJ databases">
        <authorList>
            <person name="Sun Q."/>
            <person name="Evtushenko L."/>
        </authorList>
    </citation>
    <scope>NUCLEOTIDE SEQUENCE</scope>
    <source>
        <strain evidence="1">VKM B-1499</strain>
    </source>
</reference>
<accession>A0ABQ5T4W4</accession>
<dbReference type="EMBL" id="BSFD01000001">
    <property type="protein sequence ID" value="GLK47205.1"/>
    <property type="molecule type" value="Genomic_DNA"/>
</dbReference>
<sequence length="272" mass="31329">MHDSPRTRRLHITGAPRSGTTLLHVMILTCFDIDGPVEAEQRLRRPIPRDRRLVCTKCPGEVEAAVAILKLDPRLDVVYLARDPREVITSEHAAYPGRYFTNLRVWRRATRAAARARNHPRFHVVDYRRLVTEPDVVQTELMTVMPWLRPIRRFSDYHLAVDRPNAEWAPAMRQIRPVCASSLGAWRRHLSRLQGQINRHGDLGAELIALGYEPDRGWMHVLDGVEADLTPSVNAETPSLRRRLKERLPRLRDMALYMIRNQGAAARSLTLR</sequence>
<proteinExistence type="predicted"/>
<organism evidence="1 2">
    <name type="scientific">Brevundimonas intermedia</name>
    <dbReference type="NCBI Taxonomy" id="74315"/>
    <lineage>
        <taxon>Bacteria</taxon>
        <taxon>Pseudomonadati</taxon>
        <taxon>Pseudomonadota</taxon>
        <taxon>Alphaproteobacteria</taxon>
        <taxon>Caulobacterales</taxon>
        <taxon>Caulobacteraceae</taxon>
        <taxon>Brevundimonas</taxon>
    </lineage>
</organism>
<evidence type="ECO:0000313" key="1">
    <source>
        <dbReference type="EMBL" id="GLK47205.1"/>
    </source>
</evidence>